<dbReference type="EMBL" id="MNAN01000032">
    <property type="protein sequence ID" value="OHU94961.1"/>
    <property type="molecule type" value="Genomic_DNA"/>
</dbReference>
<keyword evidence="1" id="KW-0812">Transmembrane</keyword>
<evidence type="ECO:0000313" key="2">
    <source>
        <dbReference type="EMBL" id="OHU94961.1"/>
    </source>
</evidence>
<keyword evidence="3" id="KW-1185">Reference proteome</keyword>
<protein>
    <submittedName>
        <fullName evidence="2">Uncharacterized protein</fullName>
    </submittedName>
</protein>
<reference evidence="2 3" key="1">
    <citation type="submission" date="2016-10" db="EMBL/GenBank/DDBJ databases">
        <title>Pseudoalteromonas amylolytica sp. nov., isolated from the surface seawater.</title>
        <authorList>
            <person name="Wu Y.-H."/>
            <person name="Cheng H."/>
            <person name="Jin X.-B."/>
            <person name="Wang C.-S."/>
            <person name="Xu X.-W."/>
        </authorList>
    </citation>
    <scope>NUCLEOTIDE SEQUENCE [LARGE SCALE GENOMIC DNA]</scope>
    <source>
        <strain evidence="2 3">JCM 12483</strain>
    </source>
</reference>
<name>A0A1S1N6B6_9GAMM</name>
<dbReference type="AlphaFoldDB" id="A0A1S1N6B6"/>
<dbReference type="STRING" id="327939.BIW53_13165"/>
<comment type="caution">
    <text evidence="2">The sequence shown here is derived from an EMBL/GenBank/DDBJ whole genome shotgun (WGS) entry which is preliminary data.</text>
</comment>
<feature type="transmembrane region" description="Helical" evidence="1">
    <location>
        <begin position="70"/>
        <end position="86"/>
    </location>
</feature>
<proteinExistence type="predicted"/>
<sequence length="95" mass="10887">MLPIITFSNGFWEIGLASAIAFILLFHIDPVFKFYRSKVAKFHSFMLWSFAIGVVISILAFYFPENSGKLVALWGIPTFILSFKFVRQGSKLVYK</sequence>
<feature type="transmembrane region" description="Helical" evidence="1">
    <location>
        <begin position="44"/>
        <end position="64"/>
    </location>
</feature>
<accession>A0A1S1N6B6</accession>
<feature type="transmembrane region" description="Helical" evidence="1">
    <location>
        <begin position="12"/>
        <end position="32"/>
    </location>
</feature>
<keyword evidence="1" id="KW-0472">Membrane</keyword>
<keyword evidence="1" id="KW-1133">Transmembrane helix</keyword>
<organism evidence="2 3">
    <name type="scientific">Pseudoalteromonas byunsanensis</name>
    <dbReference type="NCBI Taxonomy" id="327939"/>
    <lineage>
        <taxon>Bacteria</taxon>
        <taxon>Pseudomonadati</taxon>
        <taxon>Pseudomonadota</taxon>
        <taxon>Gammaproteobacteria</taxon>
        <taxon>Alteromonadales</taxon>
        <taxon>Pseudoalteromonadaceae</taxon>
        <taxon>Pseudoalteromonas</taxon>
    </lineage>
</organism>
<evidence type="ECO:0000313" key="3">
    <source>
        <dbReference type="Proteomes" id="UP000180253"/>
    </source>
</evidence>
<gene>
    <name evidence="2" type="ORF">BIW53_13165</name>
</gene>
<evidence type="ECO:0000256" key="1">
    <source>
        <dbReference type="SAM" id="Phobius"/>
    </source>
</evidence>
<dbReference type="Proteomes" id="UP000180253">
    <property type="component" value="Unassembled WGS sequence"/>
</dbReference>